<comment type="caution">
    <text evidence="4">The sequence shown here is derived from an EMBL/GenBank/DDBJ whole genome shotgun (WGS) entry which is preliminary data.</text>
</comment>
<feature type="transmembrane region" description="Helical" evidence="1">
    <location>
        <begin position="21"/>
        <end position="42"/>
    </location>
</feature>
<keyword evidence="1" id="KW-0812">Transmembrane</keyword>
<keyword evidence="1" id="KW-1133">Transmembrane helix</keyword>
<dbReference type="PANTHER" id="PTHR23028:SF53">
    <property type="entry name" value="ACYL_TRANSF_3 DOMAIN-CONTAINING PROTEIN"/>
    <property type="match status" value="1"/>
</dbReference>
<feature type="transmembrane region" description="Helical" evidence="1">
    <location>
        <begin position="233"/>
        <end position="250"/>
    </location>
</feature>
<sequence>MPKVSAAAASGDGFRADINGLRAWAVVAVVLYHFNVAGFAGGFAGVDIFFVISGFLMASIVVGGLDTGRFNLPGFYLARARRILPALLVLVFAVLVVGWLLLMPSDYQTLGRHARESVLFSSNLQYLSESGYFDAASHEKWLLHTWSLSVEWQFYLIYPLLLMLLARVLPQSRPLLAVHLLALSASFAWCLLLTFEQPVRAFYLLPSRAWELLLGGSVFLLGRQMRLPERWPALVEGLGIALVAASIALIDASLPWPGALALLPTVGTALVLLAGRASSPWTGSAAAQWLGTRSYSIYLWHWPLVAGLVYFDRHNEVAWIVVGLALSLVMGHVSYVLVEVPARRWLASRTNVRSAVWLVTCLVVVAVSAQLVRRSGFPARLPEVLARVEAERHNKNPRQDECLSADARCIFGGQQVRALVVGDSHADALVTAVAAALPGSGEGVYFKAESGCLFVFGAKWAGKGERDDCRRLLEEVVAGLDSLYPGTPLILINRTTAYALGELPAPGGKPPHPMVYFSQKADGNDPAFQAEFRQHYLDTVCQLARHRPLYLLRPVPEMPADVPKAVGRAMQRGLPHEVSITRDQYRQRHAFVWGLQDEAARQCGAHILDPLPYLCDEQYCYGSRDGLPLYVDDDHLSETGNRRLVPMFARVFTDQSAPAGSPAMAQKR</sequence>
<feature type="transmembrane region" description="Helical" evidence="1">
    <location>
        <begin position="201"/>
        <end position="221"/>
    </location>
</feature>
<evidence type="ECO:0000313" key="4">
    <source>
        <dbReference type="EMBL" id="MBV2133593.1"/>
    </source>
</evidence>
<dbReference type="EMBL" id="JAHRGL010000030">
    <property type="protein sequence ID" value="MBV2133593.1"/>
    <property type="molecule type" value="Genomic_DNA"/>
</dbReference>
<dbReference type="Pfam" id="PF19040">
    <property type="entry name" value="SGNH"/>
    <property type="match status" value="1"/>
</dbReference>
<dbReference type="InterPro" id="IPR043968">
    <property type="entry name" value="SGNH"/>
</dbReference>
<keyword evidence="1" id="KW-0472">Membrane</keyword>
<feature type="domain" description="SGNH" evidence="3">
    <location>
        <begin position="405"/>
        <end position="649"/>
    </location>
</feature>
<evidence type="ECO:0000259" key="2">
    <source>
        <dbReference type="Pfam" id="PF01757"/>
    </source>
</evidence>
<feature type="domain" description="Acyltransferase 3" evidence="2">
    <location>
        <begin position="16"/>
        <end position="329"/>
    </location>
</feature>
<accession>A0ABS6MXQ2</accession>
<feature type="transmembrane region" description="Helical" evidence="1">
    <location>
        <begin position="295"/>
        <end position="311"/>
    </location>
</feature>
<dbReference type="InterPro" id="IPR050879">
    <property type="entry name" value="Acyltransferase_3"/>
</dbReference>
<keyword evidence="4" id="KW-0808">Transferase</keyword>
<dbReference type="InterPro" id="IPR002656">
    <property type="entry name" value="Acyl_transf_3_dom"/>
</dbReference>
<organism evidence="4 5">
    <name type="scientific">Geopseudomonas aromaticivorans</name>
    <dbReference type="NCBI Taxonomy" id="2849492"/>
    <lineage>
        <taxon>Bacteria</taxon>
        <taxon>Pseudomonadati</taxon>
        <taxon>Pseudomonadota</taxon>
        <taxon>Gammaproteobacteria</taxon>
        <taxon>Pseudomonadales</taxon>
        <taxon>Pseudomonadaceae</taxon>
        <taxon>Geopseudomonas</taxon>
    </lineage>
</organism>
<evidence type="ECO:0000259" key="3">
    <source>
        <dbReference type="Pfam" id="PF19040"/>
    </source>
</evidence>
<reference evidence="4 5" key="1">
    <citation type="submission" date="2021-06" db="EMBL/GenBank/DDBJ databases">
        <title>Differences between aerobic and microaerobic xylene degrading microbial communities.</title>
        <authorList>
            <person name="Banerjee S."/>
            <person name="Tancsics A."/>
        </authorList>
    </citation>
    <scope>NUCLEOTIDE SEQUENCE [LARGE SCALE GENOMIC DNA]</scope>
    <source>
        <strain evidence="4 5">MAP12</strain>
    </source>
</reference>
<dbReference type="Pfam" id="PF01757">
    <property type="entry name" value="Acyl_transf_3"/>
    <property type="match status" value="1"/>
</dbReference>
<gene>
    <name evidence="4" type="ORF">KRX52_12400</name>
</gene>
<name>A0ABS6MXQ2_9GAMM</name>
<feature type="transmembrane region" description="Helical" evidence="1">
    <location>
        <begin position="83"/>
        <end position="102"/>
    </location>
</feature>
<feature type="transmembrane region" description="Helical" evidence="1">
    <location>
        <begin position="256"/>
        <end position="274"/>
    </location>
</feature>
<feature type="transmembrane region" description="Helical" evidence="1">
    <location>
        <begin position="48"/>
        <end position="71"/>
    </location>
</feature>
<keyword evidence="5" id="KW-1185">Reference proteome</keyword>
<feature type="transmembrane region" description="Helical" evidence="1">
    <location>
        <begin position="152"/>
        <end position="169"/>
    </location>
</feature>
<feature type="transmembrane region" description="Helical" evidence="1">
    <location>
        <begin position="176"/>
        <end position="195"/>
    </location>
</feature>
<dbReference type="PANTHER" id="PTHR23028">
    <property type="entry name" value="ACETYLTRANSFERASE"/>
    <property type="match status" value="1"/>
</dbReference>
<protein>
    <submittedName>
        <fullName evidence="4">Acyltransferase</fullName>
    </submittedName>
</protein>
<dbReference type="Proteomes" id="UP000813068">
    <property type="component" value="Unassembled WGS sequence"/>
</dbReference>
<feature type="transmembrane region" description="Helical" evidence="1">
    <location>
        <begin position="350"/>
        <end position="372"/>
    </location>
</feature>
<evidence type="ECO:0000256" key="1">
    <source>
        <dbReference type="SAM" id="Phobius"/>
    </source>
</evidence>
<evidence type="ECO:0000313" key="5">
    <source>
        <dbReference type="Proteomes" id="UP000813068"/>
    </source>
</evidence>
<feature type="transmembrane region" description="Helical" evidence="1">
    <location>
        <begin position="317"/>
        <end position="338"/>
    </location>
</feature>
<keyword evidence="4" id="KW-0012">Acyltransferase</keyword>
<dbReference type="GO" id="GO:0016746">
    <property type="term" value="F:acyltransferase activity"/>
    <property type="evidence" value="ECO:0007669"/>
    <property type="project" value="UniProtKB-KW"/>
</dbReference>
<dbReference type="RefSeq" id="WP_217682039.1">
    <property type="nucleotide sequence ID" value="NZ_JAHRGL010000030.1"/>
</dbReference>
<proteinExistence type="predicted"/>